<evidence type="ECO:0000256" key="2">
    <source>
        <dbReference type="ARBA" id="ARBA00023239"/>
    </source>
</evidence>
<dbReference type="GO" id="GO:0009234">
    <property type="term" value="P:menaquinone biosynthetic process"/>
    <property type="evidence" value="ECO:0007669"/>
    <property type="project" value="UniProtKB-UniRule"/>
</dbReference>
<name>A0A7V4U439_CALAY</name>
<dbReference type="AlphaFoldDB" id="A0A7V4U439"/>
<dbReference type="InterPro" id="IPR022485">
    <property type="entry name" value="SHCHC_synthase_MenH"/>
</dbReference>
<dbReference type="GO" id="GO:0070205">
    <property type="term" value="F:2-succinyl-6-hydroxy-2,4-cyclohexadiene-1-carboxylate synthase activity"/>
    <property type="evidence" value="ECO:0007669"/>
    <property type="project" value="UniProtKB-UniRule"/>
</dbReference>
<dbReference type="PANTHER" id="PTHR42916">
    <property type="entry name" value="2-SUCCINYL-5-ENOLPYRUVYL-6-HYDROXY-3-CYCLOHEXENE-1-CARBOXYLATE SYNTHASE"/>
    <property type="match status" value="1"/>
</dbReference>
<evidence type="ECO:0000313" key="5">
    <source>
        <dbReference type="EMBL" id="HGY57328.1"/>
    </source>
</evidence>
<comment type="subunit">
    <text evidence="3">Monomer.</text>
</comment>
<dbReference type="Proteomes" id="UP000885779">
    <property type="component" value="Unassembled WGS sequence"/>
</dbReference>
<comment type="similarity">
    <text evidence="3">Belongs to the AB hydrolase superfamily. MenH family.</text>
</comment>
<protein>
    <recommendedName>
        <fullName evidence="3">Putative 2-succinyl-6-hydroxy-2,4-cyclohexadiene-1-carboxylate synthase</fullName>
        <shortName evidence="3">SHCHC synthase</shortName>
        <ecNumber evidence="3">4.2.99.20</ecNumber>
    </recommendedName>
</protein>
<gene>
    <name evidence="3 5" type="primary">menH</name>
    <name evidence="5" type="ORF">ENK44_16590</name>
</gene>
<sequence>MNLNAQWTDNGVAQTLVYLHGFMGSAADWEQIEARLGTDFNHLRIDLPGHGKSPLQENTDFPRTARQIIDLLNERGIQKAHWVGYSMGGRILLYFALQYPRPVLSLVLESASPGLESRKDREKRKTADVQTAQKLRQDLKAFLADWYRQPLFGYITDNERYAELIQRRLKNDPDRLAKAMINLSVAEQPDLWPRLGEISCPVLLICGGLDQKYVEITRRIQEKQPGFLRRVVPECGHNTHFEQPERFAEILREFIISLITN</sequence>
<dbReference type="UniPathway" id="UPA01057">
    <property type="reaction ID" value="UER00900"/>
</dbReference>
<accession>A0A7V4U439</accession>
<keyword evidence="1 3" id="KW-0474">Menaquinone biosynthesis</keyword>
<dbReference type="Pfam" id="PF00561">
    <property type="entry name" value="Abhydrolase_1"/>
    <property type="match status" value="1"/>
</dbReference>
<comment type="pathway">
    <text evidence="3">Quinol/quinone metabolism; 1,4-dihydroxy-2-naphthoate biosynthesis; 1,4-dihydroxy-2-naphthoate from chorismate: step 3/7.</text>
</comment>
<dbReference type="EC" id="4.2.99.20" evidence="3"/>
<evidence type="ECO:0000256" key="3">
    <source>
        <dbReference type="HAMAP-Rule" id="MF_01660"/>
    </source>
</evidence>
<feature type="domain" description="AB hydrolase-1" evidence="4">
    <location>
        <begin position="15"/>
        <end position="244"/>
    </location>
</feature>
<dbReference type="UniPathway" id="UPA00079"/>
<dbReference type="InterPro" id="IPR000073">
    <property type="entry name" value="AB_hydrolase_1"/>
</dbReference>
<proteinExistence type="inferred from homology"/>
<comment type="pathway">
    <text evidence="3">Quinol/quinone metabolism; menaquinone biosynthesis.</text>
</comment>
<dbReference type="PRINTS" id="PR00111">
    <property type="entry name" value="ABHYDROLASE"/>
</dbReference>
<dbReference type="PANTHER" id="PTHR42916:SF1">
    <property type="entry name" value="PROTEIN PHYLLO, CHLOROPLASTIC"/>
    <property type="match status" value="1"/>
</dbReference>
<keyword evidence="2 3" id="KW-0456">Lyase</keyword>
<dbReference type="Gene3D" id="3.40.50.1820">
    <property type="entry name" value="alpha/beta hydrolase"/>
    <property type="match status" value="1"/>
</dbReference>
<evidence type="ECO:0000259" key="4">
    <source>
        <dbReference type="Pfam" id="PF00561"/>
    </source>
</evidence>
<dbReference type="HAMAP" id="MF_01660">
    <property type="entry name" value="MenH"/>
    <property type="match status" value="1"/>
</dbReference>
<dbReference type="NCBIfam" id="TIGR03695">
    <property type="entry name" value="menH_SHCHC"/>
    <property type="match status" value="1"/>
</dbReference>
<dbReference type="EMBL" id="DRQG01000153">
    <property type="protein sequence ID" value="HGY57328.1"/>
    <property type="molecule type" value="Genomic_DNA"/>
</dbReference>
<comment type="function">
    <text evidence="3">Catalyzes a proton abstraction reaction that results in 2,5-elimination of pyruvate from 2-succinyl-5-enolpyruvyl-6-hydroxy-3-cyclohexene-1-carboxylate (SEPHCHC) and the formation of 2-succinyl-6-hydroxy-2,4-cyclohexadiene-1-carboxylate (SHCHC).</text>
</comment>
<dbReference type="InterPro" id="IPR029058">
    <property type="entry name" value="AB_hydrolase_fold"/>
</dbReference>
<comment type="catalytic activity">
    <reaction evidence="3">
        <text>5-enolpyruvoyl-6-hydroxy-2-succinyl-cyclohex-3-ene-1-carboxylate = (1R,6R)-6-hydroxy-2-succinyl-cyclohexa-2,4-diene-1-carboxylate + pyruvate</text>
        <dbReference type="Rhea" id="RHEA:25597"/>
        <dbReference type="ChEBI" id="CHEBI:15361"/>
        <dbReference type="ChEBI" id="CHEBI:58689"/>
        <dbReference type="ChEBI" id="CHEBI:58818"/>
        <dbReference type="EC" id="4.2.99.20"/>
    </reaction>
</comment>
<evidence type="ECO:0000256" key="1">
    <source>
        <dbReference type="ARBA" id="ARBA00022428"/>
    </source>
</evidence>
<organism evidence="5">
    <name type="scientific">Caldithrix abyssi</name>
    <dbReference type="NCBI Taxonomy" id="187145"/>
    <lineage>
        <taxon>Bacteria</taxon>
        <taxon>Pseudomonadati</taxon>
        <taxon>Calditrichota</taxon>
        <taxon>Calditrichia</taxon>
        <taxon>Calditrichales</taxon>
        <taxon>Calditrichaceae</taxon>
        <taxon>Caldithrix</taxon>
    </lineage>
</organism>
<comment type="caution">
    <text evidence="5">The sequence shown here is derived from an EMBL/GenBank/DDBJ whole genome shotgun (WGS) entry which is preliminary data.</text>
</comment>
<reference evidence="5" key="1">
    <citation type="journal article" date="2020" name="mSystems">
        <title>Genome- and Community-Level Interaction Insights into Carbon Utilization and Element Cycling Functions of Hydrothermarchaeota in Hydrothermal Sediment.</title>
        <authorList>
            <person name="Zhou Z."/>
            <person name="Liu Y."/>
            <person name="Xu W."/>
            <person name="Pan J."/>
            <person name="Luo Z.H."/>
            <person name="Li M."/>
        </authorList>
    </citation>
    <scope>NUCLEOTIDE SEQUENCE [LARGE SCALE GENOMIC DNA]</scope>
    <source>
        <strain evidence="5">HyVt-577</strain>
    </source>
</reference>
<dbReference type="SUPFAM" id="SSF53474">
    <property type="entry name" value="alpha/beta-Hydrolases"/>
    <property type="match status" value="1"/>
</dbReference>